<dbReference type="STRING" id="146817.SAMN04488502_104148"/>
<dbReference type="InterPro" id="IPR003439">
    <property type="entry name" value="ABC_transporter-like_ATP-bd"/>
</dbReference>
<dbReference type="GO" id="GO:0005524">
    <property type="term" value="F:ATP binding"/>
    <property type="evidence" value="ECO:0007669"/>
    <property type="project" value="UniProtKB-KW"/>
</dbReference>
<dbReference type="GO" id="GO:0016887">
    <property type="term" value="F:ATP hydrolysis activity"/>
    <property type="evidence" value="ECO:0007669"/>
    <property type="project" value="InterPro"/>
</dbReference>
<evidence type="ECO:0000313" key="13">
    <source>
        <dbReference type="Proteomes" id="UP000214880"/>
    </source>
</evidence>
<dbReference type="PANTHER" id="PTHR43553:SF23">
    <property type="entry name" value="ABC TRANSPORTER ATP-BINDING COMPONENT"/>
    <property type="match status" value="1"/>
</dbReference>
<accession>A0A1G9SXH8</accession>
<feature type="domain" description="ABC transporter" evidence="11">
    <location>
        <begin position="6"/>
        <end position="245"/>
    </location>
</feature>
<dbReference type="RefSeq" id="WP_092072317.1">
    <property type="nucleotide sequence ID" value="NZ_FNHB01000004.1"/>
</dbReference>
<dbReference type="SMART" id="SM00382">
    <property type="entry name" value="AAA"/>
    <property type="match status" value="2"/>
</dbReference>
<organism evidence="12 13">
    <name type="scientific">Dendrosporobacter quercicolus</name>
    <dbReference type="NCBI Taxonomy" id="146817"/>
    <lineage>
        <taxon>Bacteria</taxon>
        <taxon>Bacillati</taxon>
        <taxon>Bacillota</taxon>
        <taxon>Negativicutes</taxon>
        <taxon>Selenomonadales</taxon>
        <taxon>Sporomusaceae</taxon>
        <taxon>Dendrosporobacter</taxon>
    </lineage>
</organism>
<evidence type="ECO:0000256" key="5">
    <source>
        <dbReference type="ARBA" id="ARBA00022737"/>
    </source>
</evidence>
<evidence type="ECO:0000256" key="3">
    <source>
        <dbReference type="ARBA" id="ARBA00022448"/>
    </source>
</evidence>
<keyword evidence="3" id="KW-0813">Transport</keyword>
<dbReference type="InterPro" id="IPR003593">
    <property type="entry name" value="AAA+_ATPase"/>
</dbReference>
<gene>
    <name evidence="12" type="ORF">SAMN04488502_104148</name>
</gene>
<comment type="subcellular location">
    <subcellularLocation>
        <location evidence="1">Cell membrane</location>
        <topology evidence="1">Peripheral membrane protein</topology>
    </subcellularLocation>
</comment>
<proteinExistence type="inferred from homology"/>
<dbReference type="CDD" id="cd03225">
    <property type="entry name" value="ABC_cobalt_CbiO_domain1"/>
    <property type="match status" value="1"/>
</dbReference>
<evidence type="ECO:0000256" key="1">
    <source>
        <dbReference type="ARBA" id="ARBA00004202"/>
    </source>
</evidence>
<feature type="domain" description="ABC transporter" evidence="11">
    <location>
        <begin position="269"/>
        <end position="491"/>
    </location>
</feature>
<dbReference type="Proteomes" id="UP000214880">
    <property type="component" value="Unassembled WGS sequence"/>
</dbReference>
<evidence type="ECO:0000259" key="11">
    <source>
        <dbReference type="PROSITE" id="PS50893"/>
    </source>
</evidence>
<keyword evidence="5" id="KW-0677">Repeat</keyword>
<dbReference type="EMBL" id="FNHB01000004">
    <property type="protein sequence ID" value="SDM40114.1"/>
    <property type="molecule type" value="Genomic_DNA"/>
</dbReference>
<evidence type="ECO:0000313" key="12">
    <source>
        <dbReference type="EMBL" id="SDM40114.1"/>
    </source>
</evidence>
<dbReference type="PROSITE" id="PS50893">
    <property type="entry name" value="ABC_TRANSPORTER_2"/>
    <property type="match status" value="2"/>
</dbReference>
<dbReference type="InterPro" id="IPR027417">
    <property type="entry name" value="P-loop_NTPase"/>
</dbReference>
<evidence type="ECO:0000256" key="4">
    <source>
        <dbReference type="ARBA" id="ARBA00022475"/>
    </source>
</evidence>
<dbReference type="InterPro" id="IPR017871">
    <property type="entry name" value="ABC_transporter-like_CS"/>
</dbReference>
<dbReference type="InterPro" id="IPR015856">
    <property type="entry name" value="ABC_transpr_CbiO/EcfA_su"/>
</dbReference>
<dbReference type="GO" id="GO:0043190">
    <property type="term" value="C:ATP-binding cassette (ABC) transporter complex"/>
    <property type="evidence" value="ECO:0007669"/>
    <property type="project" value="TreeGrafter"/>
</dbReference>
<comment type="similarity">
    <text evidence="2">Belongs to the ABC transporter superfamily.</text>
</comment>
<evidence type="ECO:0000256" key="2">
    <source>
        <dbReference type="ARBA" id="ARBA00005417"/>
    </source>
</evidence>
<evidence type="ECO:0000256" key="7">
    <source>
        <dbReference type="ARBA" id="ARBA00022840"/>
    </source>
</evidence>
<dbReference type="GO" id="GO:0042626">
    <property type="term" value="F:ATPase-coupled transmembrane transporter activity"/>
    <property type="evidence" value="ECO:0007669"/>
    <property type="project" value="TreeGrafter"/>
</dbReference>
<keyword evidence="4" id="KW-1003">Cell membrane</keyword>
<keyword evidence="8" id="KW-1278">Translocase</keyword>
<keyword evidence="13" id="KW-1185">Reference proteome</keyword>
<evidence type="ECO:0000256" key="10">
    <source>
        <dbReference type="ARBA" id="ARBA00025157"/>
    </source>
</evidence>
<keyword evidence="7 12" id="KW-0067">ATP-binding</keyword>
<dbReference type="PROSITE" id="PS00211">
    <property type="entry name" value="ABC_TRANSPORTER_1"/>
    <property type="match status" value="1"/>
</dbReference>
<evidence type="ECO:0000256" key="8">
    <source>
        <dbReference type="ARBA" id="ARBA00022967"/>
    </source>
</evidence>
<protein>
    <submittedName>
        <fullName evidence="12">Energy-coupling factor transport system ATP-binding protein</fullName>
    </submittedName>
</protein>
<dbReference type="FunFam" id="3.40.50.300:FF:000224">
    <property type="entry name" value="Energy-coupling factor transporter ATP-binding protein EcfA"/>
    <property type="match status" value="1"/>
</dbReference>
<dbReference type="SUPFAM" id="SSF52540">
    <property type="entry name" value="P-loop containing nucleoside triphosphate hydrolases"/>
    <property type="match status" value="2"/>
</dbReference>
<dbReference type="InterPro" id="IPR050095">
    <property type="entry name" value="ECF_ABC_transporter_ATP-bd"/>
</dbReference>
<evidence type="ECO:0000256" key="9">
    <source>
        <dbReference type="ARBA" id="ARBA00023136"/>
    </source>
</evidence>
<sequence length="493" mass="54404">MSEEQICLRNVSFRYESAARPALSRVNLSIKAGQTVLLTGRSGSGKTTLTRCINGLAPQFFDGQLQGRIRICGEDIAAVSLRRLARRIGSVFQDPRSQFFTLEVLSELAFPCENLGLSPAEIHRRVEAAVAELELKELVDRRLCALSSGQKQKVAIASVYAVSPVILVLDEPSANLDTKGTESLRRVVRRLKAKGFTVILSEHKYQYLADLADRVILMSDGQVRGEWPGADFFAKPDYWFEENGLRLPRPRTLQAGGAGRDRPGQNPVVEARGLAFAYSRDRRIFSDLSLSVCAGEVTGLIGPNGAGKTTLANVLLGLKKQTSGEIYLNRRLTTADARLRQSFYCMQEADYQLFAASVAEELLLGLKAGQASVARQAARLLQYFGLEQYKDCHPTALSGGQKQRLTMALACMRSGGTLYFDEPTSGLDGQSMRLAGDMFRELAAAGRSIVVITHDIEFLLRTVDKVLYLALDGHLEEFFLQDQTRDRLLEIMA</sequence>
<dbReference type="Pfam" id="PF00005">
    <property type="entry name" value="ABC_tran"/>
    <property type="match status" value="2"/>
</dbReference>
<reference evidence="12 13" key="1">
    <citation type="submission" date="2016-10" db="EMBL/GenBank/DDBJ databases">
        <authorList>
            <person name="de Groot N.N."/>
        </authorList>
    </citation>
    <scope>NUCLEOTIDE SEQUENCE [LARGE SCALE GENOMIC DNA]</scope>
    <source>
        <strain evidence="12 13">DSM 1736</strain>
    </source>
</reference>
<dbReference type="AlphaFoldDB" id="A0A1G9SXH8"/>
<comment type="function">
    <text evidence="10">Probably part of an ABC transporter complex. Responsible for energy coupling to the transport system.</text>
</comment>
<dbReference type="Gene3D" id="3.40.50.300">
    <property type="entry name" value="P-loop containing nucleotide triphosphate hydrolases"/>
    <property type="match status" value="2"/>
</dbReference>
<keyword evidence="6" id="KW-0547">Nucleotide-binding</keyword>
<evidence type="ECO:0000256" key="6">
    <source>
        <dbReference type="ARBA" id="ARBA00022741"/>
    </source>
</evidence>
<dbReference type="PANTHER" id="PTHR43553">
    <property type="entry name" value="HEAVY METAL TRANSPORTER"/>
    <property type="match status" value="1"/>
</dbReference>
<keyword evidence="9" id="KW-0472">Membrane</keyword>
<name>A0A1G9SXH8_9FIRM</name>